<feature type="signal peptide" evidence="1">
    <location>
        <begin position="1"/>
        <end position="20"/>
    </location>
</feature>
<accession>A0AAV5WDR6</accession>
<dbReference type="Proteomes" id="UP001432322">
    <property type="component" value="Unassembled WGS sequence"/>
</dbReference>
<protein>
    <submittedName>
        <fullName evidence="2">Uncharacterized protein</fullName>
    </submittedName>
</protein>
<organism evidence="2 3">
    <name type="scientific">Pristionchus fissidentatus</name>
    <dbReference type="NCBI Taxonomy" id="1538716"/>
    <lineage>
        <taxon>Eukaryota</taxon>
        <taxon>Metazoa</taxon>
        <taxon>Ecdysozoa</taxon>
        <taxon>Nematoda</taxon>
        <taxon>Chromadorea</taxon>
        <taxon>Rhabditida</taxon>
        <taxon>Rhabditina</taxon>
        <taxon>Diplogasteromorpha</taxon>
        <taxon>Diplogasteroidea</taxon>
        <taxon>Neodiplogasteridae</taxon>
        <taxon>Pristionchus</taxon>
    </lineage>
</organism>
<comment type="caution">
    <text evidence="2">The sequence shown here is derived from an EMBL/GenBank/DDBJ whole genome shotgun (WGS) entry which is preliminary data.</text>
</comment>
<dbReference type="AlphaFoldDB" id="A0AAV5WDR6"/>
<dbReference type="EMBL" id="BTSY01000005">
    <property type="protein sequence ID" value="GMT30169.1"/>
    <property type="molecule type" value="Genomic_DNA"/>
</dbReference>
<proteinExistence type="predicted"/>
<reference evidence="2" key="1">
    <citation type="submission" date="2023-10" db="EMBL/GenBank/DDBJ databases">
        <title>Genome assembly of Pristionchus species.</title>
        <authorList>
            <person name="Yoshida K."/>
            <person name="Sommer R.J."/>
        </authorList>
    </citation>
    <scope>NUCLEOTIDE SEQUENCE</scope>
    <source>
        <strain evidence="2">RS5133</strain>
    </source>
</reference>
<evidence type="ECO:0000256" key="1">
    <source>
        <dbReference type="SAM" id="SignalP"/>
    </source>
</evidence>
<feature type="non-terminal residue" evidence="2">
    <location>
        <position position="70"/>
    </location>
</feature>
<gene>
    <name evidence="2" type="ORF">PFISCL1PPCAC_21466</name>
</gene>
<name>A0AAV5WDR6_9BILA</name>
<keyword evidence="1" id="KW-0732">Signal</keyword>
<evidence type="ECO:0000313" key="2">
    <source>
        <dbReference type="EMBL" id="GMT30169.1"/>
    </source>
</evidence>
<feature type="chain" id="PRO_5043507009" evidence="1">
    <location>
        <begin position="21"/>
        <end position="70"/>
    </location>
</feature>
<feature type="non-terminal residue" evidence="2">
    <location>
        <position position="1"/>
    </location>
</feature>
<evidence type="ECO:0000313" key="3">
    <source>
        <dbReference type="Proteomes" id="UP001432322"/>
    </source>
</evidence>
<sequence>LLMNFFLLFTLSLLCIIGRAHPTKSMTELCSSENCSGQCINGVCTESEVVKREVRCPGHCMRILGCYPGT</sequence>
<keyword evidence="3" id="KW-1185">Reference proteome</keyword>